<proteinExistence type="predicted"/>
<dbReference type="Pfam" id="PF13469">
    <property type="entry name" value="Sulfotransfer_3"/>
    <property type="match status" value="1"/>
</dbReference>
<reference evidence="2" key="1">
    <citation type="submission" date="2024-07" db="EMBL/GenBank/DDBJ databases">
        <authorList>
            <person name="Yu S.T."/>
        </authorList>
    </citation>
    <scope>NUCLEOTIDE SEQUENCE</scope>
    <source>
        <strain evidence="2">R39</strain>
    </source>
</reference>
<feature type="compositionally biased region" description="Polar residues" evidence="1">
    <location>
        <begin position="134"/>
        <end position="145"/>
    </location>
</feature>
<name>A0AB39QJE2_9ACTN</name>
<evidence type="ECO:0000256" key="1">
    <source>
        <dbReference type="SAM" id="MobiDB-lite"/>
    </source>
</evidence>
<organism evidence="2">
    <name type="scientific">Streptomyces sp. R39</name>
    <dbReference type="NCBI Taxonomy" id="3238631"/>
    <lineage>
        <taxon>Bacteria</taxon>
        <taxon>Bacillati</taxon>
        <taxon>Actinomycetota</taxon>
        <taxon>Actinomycetes</taxon>
        <taxon>Kitasatosporales</taxon>
        <taxon>Streptomycetaceae</taxon>
        <taxon>Streptomyces</taxon>
    </lineage>
</organism>
<dbReference type="InterPro" id="IPR027417">
    <property type="entry name" value="P-loop_NTPase"/>
</dbReference>
<dbReference type="EMBL" id="CP163441">
    <property type="protein sequence ID" value="XDQ42759.1"/>
    <property type="molecule type" value="Genomic_DNA"/>
</dbReference>
<dbReference type="AlphaFoldDB" id="A0AB39QJE2"/>
<dbReference type="Gene3D" id="3.40.50.300">
    <property type="entry name" value="P-loop containing nucleotide triphosphate hydrolases"/>
    <property type="match status" value="1"/>
</dbReference>
<protein>
    <submittedName>
        <fullName evidence="2">Sulfotransferase</fullName>
    </submittedName>
</protein>
<feature type="region of interest" description="Disordered" evidence="1">
    <location>
        <begin position="134"/>
        <end position="175"/>
    </location>
</feature>
<evidence type="ECO:0000313" key="2">
    <source>
        <dbReference type="EMBL" id="XDQ42759.1"/>
    </source>
</evidence>
<gene>
    <name evidence="2" type="ORF">AB5J52_11115</name>
</gene>
<dbReference type="SUPFAM" id="SSF52540">
    <property type="entry name" value="P-loop containing nucleoside triphosphate hydrolases"/>
    <property type="match status" value="1"/>
</dbReference>
<dbReference type="RefSeq" id="WP_369222076.1">
    <property type="nucleotide sequence ID" value="NZ_CP163441.1"/>
</dbReference>
<accession>A0AB39QJE2</accession>
<sequence>MATSVFSSVRPVFVLGCPRSGTTLLQPMLHARPRIAPPPETRFVLSAYERRLGFGDLREPVNRAALAHWITGRRETLFCELGLDAEDVVGRITGGPPTLGSALGIALKAYADSHGKARWGDKRPACALHVEESCGSSRTPSSCPSFATAGTAWPRSSACPGGTAASTRPSPPGPR</sequence>